<dbReference type="EMBL" id="GBRH01249158">
    <property type="protein sequence ID" value="JAD48737.1"/>
    <property type="molecule type" value="Transcribed_RNA"/>
</dbReference>
<organism evidence="1">
    <name type="scientific">Arundo donax</name>
    <name type="common">Giant reed</name>
    <name type="synonym">Donax arundinaceus</name>
    <dbReference type="NCBI Taxonomy" id="35708"/>
    <lineage>
        <taxon>Eukaryota</taxon>
        <taxon>Viridiplantae</taxon>
        <taxon>Streptophyta</taxon>
        <taxon>Embryophyta</taxon>
        <taxon>Tracheophyta</taxon>
        <taxon>Spermatophyta</taxon>
        <taxon>Magnoliopsida</taxon>
        <taxon>Liliopsida</taxon>
        <taxon>Poales</taxon>
        <taxon>Poaceae</taxon>
        <taxon>PACMAD clade</taxon>
        <taxon>Arundinoideae</taxon>
        <taxon>Arundineae</taxon>
        <taxon>Arundo</taxon>
    </lineage>
</organism>
<proteinExistence type="predicted"/>
<reference evidence="1" key="2">
    <citation type="journal article" date="2015" name="Data Brief">
        <title>Shoot transcriptome of the giant reed, Arundo donax.</title>
        <authorList>
            <person name="Barrero R.A."/>
            <person name="Guerrero F.D."/>
            <person name="Moolhuijzen P."/>
            <person name="Goolsby J.A."/>
            <person name="Tidwell J."/>
            <person name="Bellgard S.E."/>
            <person name="Bellgard M.I."/>
        </authorList>
    </citation>
    <scope>NUCLEOTIDE SEQUENCE</scope>
    <source>
        <tissue evidence="1">Shoot tissue taken approximately 20 cm above the soil surface</tissue>
    </source>
</reference>
<name>A0A0A9ANT2_ARUDO</name>
<accession>A0A0A9ANT2</accession>
<reference evidence="1" key="1">
    <citation type="submission" date="2014-09" db="EMBL/GenBank/DDBJ databases">
        <authorList>
            <person name="Magalhaes I.L.F."/>
            <person name="Oliveira U."/>
            <person name="Santos F.R."/>
            <person name="Vidigal T.H.D.A."/>
            <person name="Brescovit A.D."/>
            <person name="Santos A.J."/>
        </authorList>
    </citation>
    <scope>NUCLEOTIDE SEQUENCE</scope>
    <source>
        <tissue evidence="1">Shoot tissue taken approximately 20 cm above the soil surface</tissue>
    </source>
</reference>
<dbReference type="AlphaFoldDB" id="A0A0A9ANT2"/>
<evidence type="ECO:0000313" key="1">
    <source>
        <dbReference type="EMBL" id="JAD48737.1"/>
    </source>
</evidence>
<protein>
    <submittedName>
        <fullName evidence="1">Uncharacterized protein</fullName>
    </submittedName>
</protein>
<sequence>MSGRTGLYWAECHRTLMIGQTGLYWAECHRTIKGRSQREEIKRVHWTQASSTTG</sequence>